<dbReference type="AlphaFoldDB" id="A0A7W8ZMG2"/>
<evidence type="ECO:0000313" key="3">
    <source>
        <dbReference type="Proteomes" id="UP000537204"/>
    </source>
</evidence>
<dbReference type="Proteomes" id="UP000537204">
    <property type="component" value="Unassembled WGS sequence"/>
</dbReference>
<dbReference type="PROSITE" id="PS51257">
    <property type="entry name" value="PROKAR_LIPOPROTEIN"/>
    <property type="match status" value="1"/>
</dbReference>
<feature type="signal peptide" evidence="1">
    <location>
        <begin position="1"/>
        <end position="22"/>
    </location>
</feature>
<accession>A0A7W8ZMG2</accession>
<protein>
    <recommendedName>
        <fullName evidence="4">Lipoprotein</fullName>
    </recommendedName>
</protein>
<proteinExistence type="predicted"/>
<feature type="chain" id="PRO_5030609937" description="Lipoprotein" evidence="1">
    <location>
        <begin position="23"/>
        <end position="45"/>
    </location>
</feature>
<evidence type="ECO:0000256" key="1">
    <source>
        <dbReference type="SAM" id="SignalP"/>
    </source>
</evidence>
<sequence>MKKKVSILFLLAIGLLSSCSIFKPGCHCPKVSYSAPSADKIGRNS</sequence>
<gene>
    <name evidence="2" type="ORF">HDE68_002441</name>
</gene>
<reference evidence="2 3" key="1">
    <citation type="submission" date="2020-08" db="EMBL/GenBank/DDBJ databases">
        <title>Genomic Encyclopedia of Type Strains, Phase IV (KMG-V): Genome sequencing to study the core and pangenomes of soil and plant-associated prokaryotes.</title>
        <authorList>
            <person name="Whitman W."/>
        </authorList>
    </citation>
    <scope>NUCLEOTIDE SEQUENCE [LARGE SCALE GENOMIC DNA]</scope>
    <source>
        <strain evidence="2 3">S3M1</strain>
    </source>
</reference>
<evidence type="ECO:0000313" key="2">
    <source>
        <dbReference type="EMBL" id="MBB5636540.1"/>
    </source>
</evidence>
<organism evidence="2 3">
    <name type="scientific">Pedobacter cryoconitis</name>
    <dbReference type="NCBI Taxonomy" id="188932"/>
    <lineage>
        <taxon>Bacteria</taxon>
        <taxon>Pseudomonadati</taxon>
        <taxon>Bacteroidota</taxon>
        <taxon>Sphingobacteriia</taxon>
        <taxon>Sphingobacteriales</taxon>
        <taxon>Sphingobacteriaceae</taxon>
        <taxon>Pedobacter</taxon>
    </lineage>
</organism>
<name>A0A7W8ZMG2_9SPHI</name>
<dbReference type="EMBL" id="JACHCE010000003">
    <property type="protein sequence ID" value="MBB5636540.1"/>
    <property type="molecule type" value="Genomic_DNA"/>
</dbReference>
<evidence type="ECO:0008006" key="4">
    <source>
        <dbReference type="Google" id="ProtNLM"/>
    </source>
</evidence>
<comment type="caution">
    <text evidence="2">The sequence shown here is derived from an EMBL/GenBank/DDBJ whole genome shotgun (WGS) entry which is preliminary data.</text>
</comment>
<keyword evidence="1" id="KW-0732">Signal</keyword>